<feature type="domain" description="Ricin B lectin" evidence="1">
    <location>
        <begin position="4"/>
        <end position="117"/>
    </location>
</feature>
<keyword evidence="3" id="KW-1185">Reference proteome</keyword>
<proteinExistence type="predicted"/>
<dbReference type="InterPro" id="IPR035992">
    <property type="entry name" value="Ricin_B-like_lectins"/>
</dbReference>
<protein>
    <recommendedName>
        <fullName evidence="1">Ricin B lectin domain-containing protein</fullName>
    </recommendedName>
</protein>
<sequence>MGLADKCLDVQSGATAAGTPVQLYDCNGTKAQKFRIDARAGSSDPSTVTLKVLGERVVPSGGGTANGTAEVLADFDGGTGQKWTTVSAGHKLKHVSSGKCLDVPSLDSASGTNLQLYT</sequence>
<dbReference type="RefSeq" id="WP_307625073.1">
    <property type="nucleotide sequence ID" value="NZ_JAUSZS010000002.1"/>
</dbReference>
<accession>A0ABU0RG03</accession>
<dbReference type="SUPFAM" id="SSF50370">
    <property type="entry name" value="Ricin B-like lectins"/>
    <property type="match status" value="1"/>
</dbReference>
<gene>
    <name evidence="2" type="ORF">QFZ49_000833</name>
</gene>
<name>A0ABU0RG03_9ACTN</name>
<dbReference type="EMBL" id="JAUSZS010000002">
    <property type="protein sequence ID" value="MDQ0930926.1"/>
    <property type="molecule type" value="Genomic_DNA"/>
</dbReference>
<dbReference type="Pfam" id="PF00652">
    <property type="entry name" value="Ricin_B_lectin"/>
    <property type="match status" value="1"/>
</dbReference>
<dbReference type="Gene3D" id="2.80.10.50">
    <property type="match status" value="1"/>
</dbReference>
<dbReference type="InterPro" id="IPR000772">
    <property type="entry name" value="Ricin_B_lectin"/>
</dbReference>
<organism evidence="2 3">
    <name type="scientific">Streptomyces turgidiscabies</name>
    <dbReference type="NCBI Taxonomy" id="85558"/>
    <lineage>
        <taxon>Bacteria</taxon>
        <taxon>Bacillati</taxon>
        <taxon>Actinomycetota</taxon>
        <taxon>Actinomycetes</taxon>
        <taxon>Kitasatosporales</taxon>
        <taxon>Streptomycetaceae</taxon>
        <taxon>Streptomyces</taxon>
    </lineage>
</organism>
<evidence type="ECO:0000259" key="1">
    <source>
        <dbReference type="Pfam" id="PF00652"/>
    </source>
</evidence>
<evidence type="ECO:0000313" key="2">
    <source>
        <dbReference type="EMBL" id="MDQ0930926.1"/>
    </source>
</evidence>
<reference evidence="2 3" key="1">
    <citation type="submission" date="2023-07" db="EMBL/GenBank/DDBJ databases">
        <title>Comparative genomics of wheat-associated soil bacteria to identify genetic determinants of phenazine resistance.</title>
        <authorList>
            <person name="Mouncey N."/>
        </authorList>
    </citation>
    <scope>NUCLEOTIDE SEQUENCE [LARGE SCALE GENOMIC DNA]</scope>
    <source>
        <strain evidence="2 3">W2I16</strain>
    </source>
</reference>
<comment type="caution">
    <text evidence="2">The sequence shown here is derived from an EMBL/GenBank/DDBJ whole genome shotgun (WGS) entry which is preliminary data.</text>
</comment>
<evidence type="ECO:0000313" key="3">
    <source>
        <dbReference type="Proteomes" id="UP001223072"/>
    </source>
</evidence>
<dbReference type="Proteomes" id="UP001223072">
    <property type="component" value="Unassembled WGS sequence"/>
</dbReference>
<dbReference type="PROSITE" id="PS50231">
    <property type="entry name" value="RICIN_B_LECTIN"/>
    <property type="match status" value="1"/>
</dbReference>